<evidence type="ECO:0000313" key="3">
    <source>
        <dbReference type="Proteomes" id="UP000275385"/>
    </source>
</evidence>
<gene>
    <name evidence="2" type="ORF">DL546_006147</name>
</gene>
<feature type="region of interest" description="Disordered" evidence="1">
    <location>
        <begin position="328"/>
        <end position="442"/>
    </location>
</feature>
<feature type="compositionally biased region" description="Polar residues" evidence="1">
    <location>
        <begin position="7"/>
        <end position="47"/>
    </location>
</feature>
<dbReference type="EMBL" id="QVQW01000048">
    <property type="protein sequence ID" value="RKU43051.1"/>
    <property type="molecule type" value="Genomic_DNA"/>
</dbReference>
<protein>
    <submittedName>
        <fullName evidence="2">Uncharacterized protein</fullName>
    </submittedName>
</protein>
<feature type="compositionally biased region" description="Polar residues" evidence="1">
    <location>
        <begin position="342"/>
        <end position="360"/>
    </location>
</feature>
<dbReference type="AlphaFoldDB" id="A0A420Y5A0"/>
<feature type="compositionally biased region" description="Low complexity" evidence="1">
    <location>
        <begin position="170"/>
        <end position="184"/>
    </location>
</feature>
<feature type="compositionally biased region" description="Low complexity" evidence="1">
    <location>
        <begin position="197"/>
        <end position="211"/>
    </location>
</feature>
<sequence length="619" mass="67041">MAYAQRSYPSRTAVANNSYELESSQISPLPHFQHQNQPFSSSNTSSPGKAIIGRLPVPKRSIKPVIGSPMGPVLKNGKPMPQELSEPSISVSYETAYPVRRPAPVAQIDKQSDEENIPPTRQLPLAKQPHPEKQSKTARTVHALSSIAQGFARSTLSLASFKSRNFSGASTSTSTLNTVNSANTQKSIPNPTPKAPSTSSRTSLTTGRLGSFSRRHPRPAPGESDTVVSTATATASSQEQGSKDHVIARKPVALKTSSQEICTPSPPSASPSDPRTTPQQVTADPRLIYTAQPSAYWSGRFVSLTDKFHGELLDENMLQDVLEEISSRTRPSKHLADDNKTNDNISTTEANTPKWTTPKTRSILRLPPTTARTTYTSTPPTTTSKRPPLSSGISRLPFHSTATTSTARRQSYDAPRSTYGNTLPPPSIRTTSTIQPSSPALPATQRKQIILLTSDDHRSLRVFTHLSSLCATPAAQQSLRNWQTTYARKTGKEILLPDGENMREDSSRDFRGRWAGVGRRSLSRGRRDVSVGSSNGTGGGGLVSRGLRLFSGGRKSQIAVKVERSEFGGEQSEVGGAGKAWTVGEDGEGGGKVWVKRKEEAEGEGAVEGFRRLRPRRIY</sequence>
<feature type="region of interest" description="Disordered" evidence="1">
    <location>
        <begin position="104"/>
        <end position="139"/>
    </location>
</feature>
<reference evidence="2 3" key="1">
    <citation type="submission" date="2018-08" db="EMBL/GenBank/DDBJ databases">
        <title>Draft genome of the lignicolous fungus Coniochaeta pulveracea.</title>
        <authorList>
            <person name="Borstlap C.J."/>
            <person name="De Witt R.N."/>
            <person name="Botha A."/>
            <person name="Volschenk H."/>
        </authorList>
    </citation>
    <scope>NUCLEOTIDE SEQUENCE [LARGE SCALE GENOMIC DNA]</scope>
    <source>
        <strain evidence="2 3">CAB683</strain>
    </source>
</reference>
<proteinExistence type="predicted"/>
<feature type="region of interest" description="Disordered" evidence="1">
    <location>
        <begin position="165"/>
        <end position="284"/>
    </location>
</feature>
<feature type="compositionally biased region" description="Polar residues" evidence="1">
    <location>
        <begin position="428"/>
        <end position="438"/>
    </location>
</feature>
<evidence type="ECO:0000256" key="1">
    <source>
        <dbReference type="SAM" id="MobiDB-lite"/>
    </source>
</evidence>
<feature type="compositionally biased region" description="Low complexity" evidence="1">
    <location>
        <begin position="364"/>
        <end position="390"/>
    </location>
</feature>
<name>A0A420Y5A0_9PEZI</name>
<feature type="compositionally biased region" description="Low complexity" evidence="1">
    <location>
        <begin position="400"/>
        <end position="409"/>
    </location>
</feature>
<dbReference type="Proteomes" id="UP000275385">
    <property type="component" value="Unassembled WGS sequence"/>
</dbReference>
<comment type="caution">
    <text evidence="2">The sequence shown here is derived from an EMBL/GenBank/DDBJ whole genome shotgun (WGS) entry which is preliminary data.</text>
</comment>
<dbReference type="STRING" id="177199.A0A420Y5A0"/>
<keyword evidence="3" id="KW-1185">Reference proteome</keyword>
<evidence type="ECO:0000313" key="2">
    <source>
        <dbReference type="EMBL" id="RKU43051.1"/>
    </source>
</evidence>
<dbReference type="OrthoDB" id="3557758at2759"/>
<accession>A0A420Y5A0</accession>
<organism evidence="2 3">
    <name type="scientific">Coniochaeta pulveracea</name>
    <dbReference type="NCBI Taxonomy" id="177199"/>
    <lineage>
        <taxon>Eukaryota</taxon>
        <taxon>Fungi</taxon>
        <taxon>Dikarya</taxon>
        <taxon>Ascomycota</taxon>
        <taxon>Pezizomycotina</taxon>
        <taxon>Sordariomycetes</taxon>
        <taxon>Sordariomycetidae</taxon>
        <taxon>Coniochaetales</taxon>
        <taxon>Coniochaetaceae</taxon>
        <taxon>Coniochaeta</taxon>
    </lineage>
</organism>
<feature type="region of interest" description="Disordered" evidence="1">
    <location>
        <begin position="1"/>
        <end position="85"/>
    </location>
</feature>